<feature type="domain" description="ATP-grasp" evidence="14">
    <location>
        <begin position="13"/>
        <end position="266"/>
    </location>
</feature>
<evidence type="ECO:0000256" key="9">
    <source>
        <dbReference type="ARBA" id="ARBA00022840"/>
    </source>
</evidence>
<evidence type="ECO:0000256" key="7">
    <source>
        <dbReference type="ARBA" id="ARBA00022741"/>
    </source>
</evidence>
<dbReference type="InterPro" id="IPR011810">
    <property type="entry name" value="Cya_phycin_syn"/>
</dbReference>
<evidence type="ECO:0000313" key="16">
    <source>
        <dbReference type="Proteomes" id="UP000614424"/>
    </source>
</evidence>
<dbReference type="InterPro" id="IPR036565">
    <property type="entry name" value="Mur-like_cat_sf"/>
</dbReference>
<dbReference type="Proteomes" id="UP000614424">
    <property type="component" value="Unassembled WGS sequence"/>
</dbReference>
<evidence type="ECO:0000256" key="10">
    <source>
        <dbReference type="ARBA" id="ARBA00031353"/>
    </source>
</evidence>
<dbReference type="NCBIfam" id="TIGR02068">
    <property type="entry name" value="cya_phycin_syn"/>
    <property type="match status" value="1"/>
</dbReference>
<dbReference type="PANTHER" id="PTHR23135:SF18">
    <property type="entry name" value="CYANOPHYCIN SYNTHETASE"/>
    <property type="match status" value="1"/>
</dbReference>
<feature type="non-terminal residue" evidence="15">
    <location>
        <position position="1"/>
    </location>
</feature>
<evidence type="ECO:0000256" key="8">
    <source>
        <dbReference type="ARBA" id="ARBA00022755"/>
    </source>
</evidence>
<dbReference type="AlphaFoldDB" id="A0A8J6NE74"/>
<comment type="function">
    <text evidence="1">Catalyzes the ATP-dependent polymerization of arginine and aspartate to multi-L-arginyl-poly-L-aspartic acid (cyanophycin; a water-insoluble reserve polymer).</text>
</comment>
<dbReference type="InterPro" id="IPR013221">
    <property type="entry name" value="Mur_ligase_cen"/>
</dbReference>
<dbReference type="InterPro" id="IPR036615">
    <property type="entry name" value="Mur_ligase_C_dom_sf"/>
</dbReference>
<dbReference type="PROSITE" id="PS50975">
    <property type="entry name" value="ATP_GRASP"/>
    <property type="match status" value="1"/>
</dbReference>
<dbReference type="Pfam" id="PF02222">
    <property type="entry name" value="ATP-grasp"/>
    <property type="match status" value="1"/>
</dbReference>
<evidence type="ECO:0000256" key="3">
    <source>
        <dbReference type="ARBA" id="ARBA00011738"/>
    </source>
</evidence>
<dbReference type="InterPro" id="IPR003135">
    <property type="entry name" value="ATP-grasp_carboxylate-amine"/>
</dbReference>
<evidence type="ECO:0000256" key="6">
    <source>
        <dbReference type="ARBA" id="ARBA00022036"/>
    </source>
</evidence>
<dbReference type="InterPro" id="IPR004101">
    <property type="entry name" value="Mur_ligase_C"/>
</dbReference>
<dbReference type="Gene3D" id="3.30.1490.20">
    <property type="entry name" value="ATP-grasp fold, A domain"/>
    <property type="match status" value="1"/>
</dbReference>
<proteinExistence type="inferred from homology"/>
<dbReference type="InterPro" id="IPR011761">
    <property type="entry name" value="ATP-grasp"/>
</dbReference>
<comment type="caution">
    <text evidence="15">The sequence shown here is derived from an EMBL/GenBank/DDBJ whole genome shotgun (WGS) entry which is preliminary data.</text>
</comment>
<dbReference type="GO" id="GO:0006164">
    <property type="term" value="P:purine nucleotide biosynthetic process"/>
    <property type="evidence" value="ECO:0007669"/>
    <property type="project" value="UniProtKB-KW"/>
</dbReference>
<dbReference type="Gene3D" id="3.90.190.20">
    <property type="entry name" value="Mur ligase, C-terminal domain"/>
    <property type="match status" value="1"/>
</dbReference>
<evidence type="ECO:0000256" key="5">
    <source>
        <dbReference type="ARBA" id="ARBA00013005"/>
    </source>
</evidence>
<keyword evidence="7 13" id="KW-0547">Nucleotide-binding</keyword>
<dbReference type="SUPFAM" id="SSF56059">
    <property type="entry name" value="Glutathione synthetase ATP-binding domain-like"/>
    <property type="match status" value="1"/>
</dbReference>
<dbReference type="SUPFAM" id="SSF53244">
    <property type="entry name" value="MurD-like peptide ligases, peptide-binding domain"/>
    <property type="match status" value="1"/>
</dbReference>
<evidence type="ECO:0000256" key="13">
    <source>
        <dbReference type="PROSITE-ProRule" id="PRU00409"/>
    </source>
</evidence>
<evidence type="ECO:0000313" key="15">
    <source>
        <dbReference type="EMBL" id="MBC8317862.1"/>
    </source>
</evidence>
<evidence type="ECO:0000259" key="14">
    <source>
        <dbReference type="PROSITE" id="PS50975"/>
    </source>
</evidence>
<comment type="subunit">
    <text evidence="3">Homodimer.</text>
</comment>
<name>A0A8J6NE74_9BACT</name>
<accession>A0A8J6NE74</accession>
<comment type="catalytic activity">
    <reaction evidence="11">
        <text>[L-4-(L-arginin-2-N-yl)aspartate](n)-L-aspartate + L-arginine + ATP = [L-4-(L-arginin-2-N-yl)aspartate](n+1) + ADP + phosphate + H(+)</text>
        <dbReference type="Rhea" id="RHEA:23888"/>
        <dbReference type="Rhea" id="RHEA-COMP:13732"/>
        <dbReference type="Rhea" id="RHEA-COMP:13733"/>
        <dbReference type="ChEBI" id="CHEBI:15378"/>
        <dbReference type="ChEBI" id="CHEBI:30616"/>
        <dbReference type="ChEBI" id="CHEBI:32682"/>
        <dbReference type="ChEBI" id="CHEBI:43474"/>
        <dbReference type="ChEBI" id="CHEBI:137986"/>
        <dbReference type="ChEBI" id="CHEBI:137990"/>
        <dbReference type="ChEBI" id="CHEBI:456216"/>
        <dbReference type="EC" id="6.3.2.30"/>
    </reaction>
</comment>
<dbReference type="SUPFAM" id="SSF53623">
    <property type="entry name" value="MurD-like peptide ligases, catalytic domain"/>
    <property type="match status" value="1"/>
</dbReference>
<dbReference type="Pfam" id="PF08245">
    <property type="entry name" value="Mur_ligase_M"/>
    <property type="match status" value="1"/>
</dbReference>
<protein>
    <recommendedName>
        <fullName evidence="6">Cyanophycin synthetase</fullName>
        <ecNumber evidence="5">6.3.2.29</ecNumber>
        <ecNumber evidence="4">6.3.2.30</ecNumber>
    </recommendedName>
    <alternativeName>
        <fullName evidence="10">Cyanophycin synthase</fullName>
    </alternativeName>
</protein>
<dbReference type="EMBL" id="JACNJZ010000110">
    <property type="protein sequence ID" value="MBC8317862.1"/>
    <property type="molecule type" value="Genomic_DNA"/>
</dbReference>
<dbReference type="EC" id="6.3.2.29" evidence="5"/>
<sequence>IAVEIADEKTRVKEHLKKAGIPVPTGQVVTTEEEAIAVFNEIGAAVVVKPDVGNHGKGASINVVDINQLKKAFSVARDKHPDVIVEEYVTGADFRLLVIDGKFVAAARREPAHVTGDGSSSVKDLIQKINEDPRRGFGHEKVLTQIEIDGMTERLLSLKGRSLDYSPPKGEKVYLKTTANLSQGGTATDVTDEVNPEIRLMAERAARIIGLDCVGVDALAVDISLPLSQSGIKVVELNAAPGFRMHLEPTNGRPRNVAKSLVDMLFPEGYAQIPVLAVTGTNGKTTTCKLITHTLKYSGKIVGLACTTGIEVDANTILNGDYSGPEGAGIVLREPTVDHIVLEVARGGLARRGLGVDEVDVGVLLNVGSDHMGTDWIETQEELSLVKSTVIEAVKENGTSVLNADDSVTMSILARARGNIILFSLDPDNHALKEHLNDGGTVITVDKRKVIIRKSELDIPVCEIENIPITFGGIVDFNTSNALAAIGALHGLGLPLEQIRNGVMTFYPSANQNPGRMNLFDFQKYKVLVDYSHNKESSQAMAKLLPRLSPGRKIALCHGTGSRTNEQIIEYGVSLASVYDYILLADLDPRNRPQGETPKLVQEGLLKGGFPATNIEIISDPTKAIDYLFSKAETGDLLVINPDELEPVMNQIMERYRQMVTHL</sequence>
<keyword evidence="9 13" id="KW-0067">ATP-binding</keyword>
<dbReference type="GO" id="GO:0071161">
    <property type="term" value="F:cyanophycin synthetase activity (L-arginine-adding)"/>
    <property type="evidence" value="ECO:0007669"/>
    <property type="project" value="UniProtKB-EC"/>
</dbReference>
<dbReference type="EC" id="6.3.2.30" evidence="4"/>
<organism evidence="15 16">
    <name type="scientific">Candidatus Desulfobia pelagia</name>
    <dbReference type="NCBI Taxonomy" id="2841692"/>
    <lineage>
        <taxon>Bacteria</taxon>
        <taxon>Pseudomonadati</taxon>
        <taxon>Thermodesulfobacteriota</taxon>
        <taxon>Desulfobulbia</taxon>
        <taxon>Desulfobulbales</taxon>
        <taxon>Desulfobulbaceae</taxon>
        <taxon>Candidatus Desulfobia</taxon>
    </lineage>
</organism>
<keyword evidence="8" id="KW-0658">Purine biosynthesis</keyword>
<dbReference type="Gene3D" id="3.40.1190.10">
    <property type="entry name" value="Mur-like, catalytic domain"/>
    <property type="match status" value="1"/>
</dbReference>
<comment type="catalytic activity">
    <reaction evidence="12">
        <text>[L-4-(L-arginin-2-N-yl)aspartate](n) + L-aspartate + ATP = [L-4-(L-arginin-2-N-yl)aspartate](n)-L-aspartate + ADP + phosphate + H(+)</text>
        <dbReference type="Rhea" id="RHEA:13277"/>
        <dbReference type="Rhea" id="RHEA-COMP:13728"/>
        <dbReference type="Rhea" id="RHEA-COMP:13733"/>
        <dbReference type="ChEBI" id="CHEBI:15378"/>
        <dbReference type="ChEBI" id="CHEBI:29991"/>
        <dbReference type="ChEBI" id="CHEBI:30616"/>
        <dbReference type="ChEBI" id="CHEBI:43474"/>
        <dbReference type="ChEBI" id="CHEBI:137986"/>
        <dbReference type="ChEBI" id="CHEBI:137990"/>
        <dbReference type="ChEBI" id="CHEBI:456216"/>
        <dbReference type="EC" id="6.3.2.29"/>
    </reaction>
</comment>
<dbReference type="InterPro" id="IPR013815">
    <property type="entry name" value="ATP_grasp_subdomain_1"/>
</dbReference>
<dbReference type="GO" id="GO:0005524">
    <property type="term" value="F:ATP binding"/>
    <property type="evidence" value="ECO:0007669"/>
    <property type="project" value="UniProtKB-UniRule"/>
</dbReference>
<comment type="similarity">
    <text evidence="2">In the C-terminal section; belongs to the MurCDEF family.</text>
</comment>
<dbReference type="Pfam" id="PF02875">
    <property type="entry name" value="Mur_ligase_C"/>
    <property type="match status" value="1"/>
</dbReference>
<evidence type="ECO:0000256" key="12">
    <source>
        <dbReference type="ARBA" id="ARBA00048425"/>
    </source>
</evidence>
<evidence type="ECO:0000256" key="2">
    <source>
        <dbReference type="ARBA" id="ARBA00009060"/>
    </source>
</evidence>
<evidence type="ECO:0000256" key="1">
    <source>
        <dbReference type="ARBA" id="ARBA00003184"/>
    </source>
</evidence>
<dbReference type="GO" id="GO:0071160">
    <property type="term" value="F:cyanophycin synthetase activity (L-aspartate-adding)"/>
    <property type="evidence" value="ECO:0007669"/>
    <property type="project" value="UniProtKB-EC"/>
</dbReference>
<evidence type="ECO:0000256" key="11">
    <source>
        <dbReference type="ARBA" id="ARBA00048094"/>
    </source>
</evidence>
<keyword evidence="15" id="KW-0436">Ligase</keyword>
<reference evidence="15 16" key="1">
    <citation type="submission" date="2020-08" db="EMBL/GenBank/DDBJ databases">
        <title>Bridging the membrane lipid divide: bacteria of the FCB group superphylum have the potential to synthesize archaeal ether lipids.</title>
        <authorList>
            <person name="Villanueva L."/>
            <person name="Von Meijenfeldt F.A.B."/>
            <person name="Westbye A.B."/>
            <person name="Yadav S."/>
            <person name="Hopmans E.C."/>
            <person name="Dutilh B.E."/>
            <person name="Sinninghe Damste J.S."/>
        </authorList>
    </citation>
    <scope>NUCLEOTIDE SEQUENCE [LARGE SCALE GENOMIC DNA]</scope>
    <source>
        <strain evidence="15">NIOZ-UU47</strain>
    </source>
</reference>
<dbReference type="GO" id="GO:0046872">
    <property type="term" value="F:metal ion binding"/>
    <property type="evidence" value="ECO:0007669"/>
    <property type="project" value="InterPro"/>
</dbReference>
<dbReference type="Gene3D" id="3.30.470.20">
    <property type="entry name" value="ATP-grasp fold, B domain"/>
    <property type="match status" value="1"/>
</dbReference>
<dbReference type="PANTHER" id="PTHR23135">
    <property type="entry name" value="MUR LIGASE FAMILY MEMBER"/>
    <property type="match status" value="1"/>
</dbReference>
<gene>
    <name evidence="15" type="primary">cphA</name>
    <name evidence="15" type="ORF">H8E41_08135</name>
</gene>
<evidence type="ECO:0000256" key="4">
    <source>
        <dbReference type="ARBA" id="ARBA00012968"/>
    </source>
</evidence>